<evidence type="ECO:0000313" key="7">
    <source>
        <dbReference type="EMBL" id="VAW34477.1"/>
    </source>
</evidence>
<dbReference type="EMBL" id="UOEW01000071">
    <property type="protein sequence ID" value="VAW34477.1"/>
    <property type="molecule type" value="Genomic_DNA"/>
</dbReference>
<dbReference type="HAMAP" id="MF_00108">
    <property type="entry name" value="IspD"/>
    <property type="match status" value="1"/>
</dbReference>
<comment type="similarity">
    <text evidence="2">Belongs to the IspD/TarI cytidylyltransferase family. IspD subfamily.</text>
</comment>
<dbReference type="PANTHER" id="PTHR32125:SF4">
    <property type="entry name" value="2-C-METHYL-D-ERYTHRITOL 4-PHOSPHATE CYTIDYLYLTRANSFERASE, CHLOROPLASTIC"/>
    <property type="match status" value="1"/>
</dbReference>
<evidence type="ECO:0000256" key="5">
    <source>
        <dbReference type="ARBA" id="ARBA00022695"/>
    </source>
</evidence>
<evidence type="ECO:0000256" key="3">
    <source>
        <dbReference type="ARBA" id="ARBA00012526"/>
    </source>
</evidence>
<dbReference type="InterPro" id="IPR029044">
    <property type="entry name" value="Nucleotide-diphossugar_trans"/>
</dbReference>
<proteinExistence type="inferred from homology"/>
<evidence type="ECO:0000256" key="6">
    <source>
        <dbReference type="ARBA" id="ARBA00023229"/>
    </source>
</evidence>
<evidence type="ECO:0000256" key="1">
    <source>
        <dbReference type="ARBA" id="ARBA00004787"/>
    </source>
</evidence>
<dbReference type="InterPro" id="IPR050088">
    <property type="entry name" value="IspD/TarI_cytidylyltransf_bact"/>
</dbReference>
<dbReference type="AlphaFoldDB" id="A0A3B0V8M4"/>
<dbReference type="UniPathway" id="UPA00056">
    <property type="reaction ID" value="UER00093"/>
</dbReference>
<dbReference type="NCBIfam" id="TIGR00453">
    <property type="entry name" value="ispD"/>
    <property type="match status" value="1"/>
</dbReference>
<evidence type="ECO:0000256" key="2">
    <source>
        <dbReference type="ARBA" id="ARBA00009789"/>
    </source>
</evidence>
<keyword evidence="6" id="KW-0414">Isoprene biosynthesis</keyword>
<name>A0A3B0V8M4_9ZZZZ</name>
<keyword evidence="4 7" id="KW-0808">Transferase</keyword>
<organism evidence="7">
    <name type="scientific">hydrothermal vent metagenome</name>
    <dbReference type="NCBI Taxonomy" id="652676"/>
    <lineage>
        <taxon>unclassified sequences</taxon>
        <taxon>metagenomes</taxon>
        <taxon>ecological metagenomes</taxon>
    </lineage>
</organism>
<dbReference type="FunFam" id="3.90.550.10:FF:000003">
    <property type="entry name" value="2-C-methyl-D-erythritol 4-phosphate cytidylyltransferase"/>
    <property type="match status" value="1"/>
</dbReference>
<keyword evidence="5 7" id="KW-0548">Nucleotidyltransferase</keyword>
<gene>
    <name evidence="7" type="ORF">MNBD_GAMMA01-439</name>
</gene>
<reference evidence="7" key="1">
    <citation type="submission" date="2018-06" db="EMBL/GenBank/DDBJ databases">
        <authorList>
            <person name="Zhirakovskaya E."/>
        </authorList>
    </citation>
    <scope>NUCLEOTIDE SEQUENCE</scope>
</reference>
<dbReference type="InterPro" id="IPR001228">
    <property type="entry name" value="IspD"/>
</dbReference>
<dbReference type="InterPro" id="IPR034683">
    <property type="entry name" value="IspD/TarI"/>
</dbReference>
<sequence length="233" mass="25625">MYAIIVAAGSGQRFVSDTPKQFLEIAGKLAIQHSIDAFADVDAIEAIVLVMPKNQSLWQNIELTASKPLIYTKGGSTRVESVLHGLETLAPSINDKVGDNSWILVHDAARACIAKSDIEKLIYNCNTKNQGGLLVKPINDTIKYSEDGENITKTIDRSKLTAALTPQMFPYKQLKSILQNINSKLITDESSAFEQAGIKPLMVKGRSDNIKITYAEDLLLAEFILRKKVCQST</sequence>
<dbReference type="GO" id="GO:0050518">
    <property type="term" value="F:2-C-methyl-D-erythritol 4-phosphate cytidylyltransferase activity"/>
    <property type="evidence" value="ECO:0007669"/>
    <property type="project" value="UniProtKB-EC"/>
</dbReference>
<dbReference type="CDD" id="cd02516">
    <property type="entry name" value="CDP-ME_synthetase"/>
    <property type="match status" value="1"/>
</dbReference>
<dbReference type="GO" id="GO:0019288">
    <property type="term" value="P:isopentenyl diphosphate biosynthetic process, methylerythritol 4-phosphate pathway"/>
    <property type="evidence" value="ECO:0007669"/>
    <property type="project" value="UniProtKB-UniPathway"/>
</dbReference>
<dbReference type="PROSITE" id="PS01295">
    <property type="entry name" value="ISPD"/>
    <property type="match status" value="1"/>
</dbReference>
<accession>A0A3B0V8M4</accession>
<protein>
    <recommendedName>
        <fullName evidence="3">2-C-methyl-D-erythritol 4-phosphate cytidylyltransferase</fullName>
        <ecNumber evidence="3">2.7.7.60</ecNumber>
    </recommendedName>
</protein>
<evidence type="ECO:0000256" key="4">
    <source>
        <dbReference type="ARBA" id="ARBA00022679"/>
    </source>
</evidence>
<comment type="pathway">
    <text evidence="1">Isoprenoid biosynthesis; isopentenyl diphosphate biosynthesis via DXP pathway; isopentenyl diphosphate from 1-deoxy-D-xylulose 5-phosphate: step 2/6.</text>
</comment>
<dbReference type="SUPFAM" id="SSF53448">
    <property type="entry name" value="Nucleotide-diphospho-sugar transferases"/>
    <property type="match status" value="1"/>
</dbReference>
<dbReference type="PANTHER" id="PTHR32125">
    <property type="entry name" value="2-C-METHYL-D-ERYTHRITOL 4-PHOSPHATE CYTIDYLYLTRANSFERASE, CHLOROPLASTIC"/>
    <property type="match status" value="1"/>
</dbReference>
<dbReference type="InterPro" id="IPR018294">
    <property type="entry name" value="ISPD_synthase_CS"/>
</dbReference>
<dbReference type="Pfam" id="PF01128">
    <property type="entry name" value="IspD"/>
    <property type="match status" value="1"/>
</dbReference>
<dbReference type="Gene3D" id="3.90.550.10">
    <property type="entry name" value="Spore Coat Polysaccharide Biosynthesis Protein SpsA, Chain A"/>
    <property type="match status" value="1"/>
</dbReference>
<dbReference type="EC" id="2.7.7.60" evidence="3"/>